<evidence type="ECO:0000256" key="2">
    <source>
        <dbReference type="SAM" id="MobiDB-lite"/>
    </source>
</evidence>
<feature type="region of interest" description="Disordered" evidence="2">
    <location>
        <begin position="43"/>
        <end position="183"/>
    </location>
</feature>
<dbReference type="Proteomes" id="UP000662637">
    <property type="component" value="Unassembled WGS sequence"/>
</dbReference>
<organism evidence="5 6">
    <name type="scientific">Marmota monax</name>
    <name type="common">Woodchuck</name>
    <dbReference type="NCBI Taxonomy" id="9995"/>
    <lineage>
        <taxon>Eukaryota</taxon>
        <taxon>Metazoa</taxon>
        <taxon>Chordata</taxon>
        <taxon>Craniata</taxon>
        <taxon>Vertebrata</taxon>
        <taxon>Euteleostomi</taxon>
        <taxon>Mammalia</taxon>
        <taxon>Eutheria</taxon>
        <taxon>Euarchontoglires</taxon>
        <taxon>Glires</taxon>
        <taxon>Rodentia</taxon>
        <taxon>Sciuromorpha</taxon>
        <taxon>Sciuridae</taxon>
        <taxon>Xerinae</taxon>
        <taxon>Marmotini</taxon>
        <taxon>Marmota</taxon>
    </lineage>
</organism>
<dbReference type="PANTHER" id="PTHR22957">
    <property type="entry name" value="TBC1 DOMAIN FAMILY MEMBER GTPASE-ACTIVATING PROTEIN"/>
    <property type="match status" value="1"/>
</dbReference>
<dbReference type="Gene3D" id="1.10.8.270">
    <property type="entry name" value="putative rabgap domain of human tbc1 domain family member 14 like domains"/>
    <property type="match status" value="1"/>
</dbReference>
<evidence type="ECO:0000313" key="6">
    <source>
        <dbReference type="Proteomes" id="UP000335636"/>
    </source>
</evidence>
<evidence type="ECO:0000313" key="4">
    <source>
        <dbReference type="EMBL" id="KAF7468386.1"/>
    </source>
</evidence>
<feature type="compositionally biased region" description="Basic and acidic residues" evidence="2">
    <location>
        <begin position="207"/>
        <end position="226"/>
    </location>
</feature>
<gene>
    <name evidence="4" type="ORF">GHT09_006361</name>
    <name evidence="5" type="ORF">MONAX_5E002310</name>
</gene>
<dbReference type="InterPro" id="IPR000195">
    <property type="entry name" value="Rab-GAP-TBC_dom"/>
</dbReference>
<dbReference type="AlphaFoldDB" id="A0A5E4B7Q4"/>
<dbReference type="EMBL" id="WJEC01007746">
    <property type="protein sequence ID" value="KAF7468386.1"/>
    <property type="molecule type" value="Genomic_DNA"/>
</dbReference>
<proteinExistence type="predicted"/>
<keyword evidence="1" id="KW-0343">GTPase activation</keyword>
<feature type="domain" description="Rab-GAP TBC" evidence="3">
    <location>
        <begin position="266"/>
        <end position="368"/>
    </location>
</feature>
<sequence length="368" mass="40035">MSEWLGCEAIVRQRERESHAAALAKCSSGASLDSHLHRMMHRDSTISNESSQSCSSGHQNIRLQSDSSSSTQVFESVDEAEQVEGEGRLEEKQPKVHNGNLENGPCSPDSGHPSSHNFSSGLSEHSEPSLSTEDSVLDAQRSVPPALPPGDSSVDDGQSSEATTSRDEAPREELAVQDRLESDSLANGSLDEFMSIAGSMDVALPEKDGAAGEGWRGCEAEKRSQADSEDNLSEEPEMESLFPALASLVVTTSANNEASPVSSSGVTYSPELLDLYTVNLHRIEKDVQRCDRNYWYFTPANLEKLRNIMCSYIWQHIEIGYVQGMCDLLAPLLVILDDGEWVPSAVDSGVRSFPLQGRERPSLSGSME</sequence>
<evidence type="ECO:0000313" key="5">
    <source>
        <dbReference type="EMBL" id="VTJ64732.1"/>
    </source>
</evidence>
<feature type="region of interest" description="Disordered" evidence="2">
    <location>
        <begin position="207"/>
        <end position="237"/>
    </location>
</feature>
<protein>
    <recommendedName>
        <fullName evidence="3">Rab-GAP TBC domain-containing protein</fullName>
    </recommendedName>
</protein>
<feature type="compositionally biased region" description="Basic and acidic residues" evidence="2">
    <location>
        <begin position="164"/>
        <end position="182"/>
    </location>
</feature>
<name>A0A5E4B7Q4_MARMO</name>
<accession>A0A5E4B7Q4</accession>
<reference evidence="4" key="2">
    <citation type="submission" date="2020-08" db="EMBL/GenBank/DDBJ databases">
        <authorList>
            <person name="Shumante A."/>
            <person name="Zimin A.V."/>
            <person name="Puiu D."/>
            <person name="Salzberg S.L."/>
        </authorList>
    </citation>
    <scope>NUCLEOTIDE SEQUENCE</scope>
    <source>
        <strain evidence="4">WC2-LM</strain>
        <tissue evidence="4">Liver</tissue>
    </source>
</reference>
<dbReference type="FunFam" id="1.10.8.270:FF:000064">
    <property type="entry name" value="Small G protein-signaling modulator 1b"/>
    <property type="match status" value="1"/>
</dbReference>
<feature type="compositionally biased region" description="Basic and acidic residues" evidence="2">
    <location>
        <begin position="85"/>
        <end position="94"/>
    </location>
</feature>
<dbReference type="Pfam" id="PF00566">
    <property type="entry name" value="RabGAP-TBC"/>
    <property type="match status" value="1"/>
</dbReference>
<keyword evidence="6" id="KW-1185">Reference proteome</keyword>
<dbReference type="PROSITE" id="PS50086">
    <property type="entry name" value="TBC_RABGAP"/>
    <property type="match status" value="1"/>
</dbReference>
<dbReference type="PANTHER" id="PTHR22957:SF187">
    <property type="entry name" value="SMALL G PROTEIN SIGNALING MODULATOR 1"/>
    <property type="match status" value="1"/>
</dbReference>
<evidence type="ECO:0000259" key="3">
    <source>
        <dbReference type="PROSITE" id="PS50086"/>
    </source>
</evidence>
<dbReference type="Proteomes" id="UP000335636">
    <property type="component" value="Unassembled WGS sequence"/>
</dbReference>
<evidence type="ECO:0000256" key="1">
    <source>
        <dbReference type="ARBA" id="ARBA00022468"/>
    </source>
</evidence>
<dbReference type="SUPFAM" id="SSF47923">
    <property type="entry name" value="Ypt/Rab-GAP domain of gyp1p"/>
    <property type="match status" value="1"/>
</dbReference>
<feature type="compositionally biased region" description="Polar residues" evidence="2">
    <location>
        <begin position="45"/>
        <end position="74"/>
    </location>
</feature>
<reference evidence="5 6" key="1">
    <citation type="submission" date="2019-04" db="EMBL/GenBank/DDBJ databases">
        <authorList>
            <person name="Alioto T."/>
            <person name="Alioto T."/>
        </authorList>
    </citation>
    <scope>NUCLEOTIDE SEQUENCE [LARGE SCALE GENOMIC DNA]</scope>
</reference>
<dbReference type="EMBL" id="CABDUW010000276">
    <property type="protein sequence ID" value="VTJ64732.1"/>
    <property type="molecule type" value="Genomic_DNA"/>
</dbReference>
<dbReference type="InterPro" id="IPR035969">
    <property type="entry name" value="Rab-GAP_TBC_sf"/>
</dbReference>
<feature type="compositionally biased region" description="Acidic residues" evidence="2">
    <location>
        <begin position="227"/>
        <end position="237"/>
    </location>
</feature>
<dbReference type="GO" id="GO:0005096">
    <property type="term" value="F:GTPase activator activity"/>
    <property type="evidence" value="ECO:0007669"/>
    <property type="project" value="UniProtKB-KW"/>
</dbReference>
<feature type="compositionally biased region" description="Polar residues" evidence="2">
    <location>
        <begin position="112"/>
        <end position="134"/>
    </location>
</feature>